<feature type="transmembrane region" description="Helical" evidence="1">
    <location>
        <begin position="40"/>
        <end position="62"/>
    </location>
</feature>
<evidence type="ECO:0000313" key="3">
    <source>
        <dbReference type="Proteomes" id="UP000568751"/>
    </source>
</evidence>
<protein>
    <submittedName>
        <fullName evidence="2">Pentapeptide repeat-containing protein</fullName>
    </submittedName>
</protein>
<accession>A0A853F578</accession>
<keyword evidence="1" id="KW-0812">Transmembrane</keyword>
<sequence>MGVIYIGLPEVLRCYLPDYIINGWFDYSYKLTKAEETQGVARGLAFLLAVPIALFALILTALRTTAQTAQAKTDSDRLLAETFAKSIELLGHKQSAVRQGAIYALGKIAETNIEERAVIANTLCAFIRDSKSTEKSSTDNTEKSNTDNLAIDIEAGIKVMVRISKDLPKYNRDKRPYDLSNIHIKYADFSDANLENFNLSDSTFKTCLFEKTNFMNSNLIHTTFDDSNFQGAKFNKDTELKKANLSKVKNLTEEQIAEIMTIREEYREGLELPQP</sequence>
<dbReference type="AlphaFoldDB" id="A0A853F578"/>
<dbReference type="InterPro" id="IPR001646">
    <property type="entry name" value="5peptide_repeat"/>
</dbReference>
<name>A0A853F578_9GAMM</name>
<proteinExistence type="predicted"/>
<keyword evidence="1" id="KW-0472">Membrane</keyword>
<dbReference type="EMBL" id="JACCHT010000001">
    <property type="protein sequence ID" value="NYT27719.1"/>
    <property type="molecule type" value="Genomic_DNA"/>
</dbReference>
<evidence type="ECO:0000256" key="1">
    <source>
        <dbReference type="SAM" id="Phobius"/>
    </source>
</evidence>
<gene>
    <name evidence="2" type="ORF">H0A76_07350</name>
</gene>
<dbReference type="Pfam" id="PF00805">
    <property type="entry name" value="Pentapeptide"/>
    <property type="match status" value="1"/>
</dbReference>
<dbReference type="Gene3D" id="2.160.20.80">
    <property type="entry name" value="E3 ubiquitin-protein ligase SopA"/>
    <property type="match status" value="1"/>
</dbReference>
<reference evidence="2 3" key="1">
    <citation type="submission" date="2020-05" db="EMBL/GenBank/DDBJ databases">
        <title>Horizontal transmission and recombination maintain forever young bacterial symbiont genomes.</title>
        <authorList>
            <person name="Russell S.L."/>
            <person name="Pepper-Tunick E."/>
            <person name="Svedberg J."/>
            <person name="Byrne A."/>
            <person name="Ruelas Castillo J."/>
            <person name="Vollmers C."/>
            <person name="Beinart R.A."/>
            <person name="Corbett-Detig R."/>
        </authorList>
    </citation>
    <scope>NUCLEOTIDE SEQUENCE [LARGE SCALE GENOMIC DNA]</scope>
    <source>
        <strain evidence="2">455</strain>
    </source>
</reference>
<dbReference type="Proteomes" id="UP000568751">
    <property type="component" value="Unassembled WGS sequence"/>
</dbReference>
<evidence type="ECO:0000313" key="2">
    <source>
        <dbReference type="EMBL" id="NYT27719.1"/>
    </source>
</evidence>
<organism evidence="2 3">
    <name type="scientific">Candidatus Thiodubiliella endoseptemdiera</name>
    <dbReference type="NCBI Taxonomy" id="2738886"/>
    <lineage>
        <taxon>Bacteria</taxon>
        <taxon>Pseudomonadati</taxon>
        <taxon>Pseudomonadota</taxon>
        <taxon>Gammaproteobacteria</taxon>
        <taxon>Candidatus Pseudothioglobaceae</taxon>
        <taxon>Candidatus Thiodubiliella</taxon>
    </lineage>
</organism>
<keyword evidence="1" id="KW-1133">Transmembrane helix</keyword>
<dbReference type="SUPFAM" id="SSF141571">
    <property type="entry name" value="Pentapeptide repeat-like"/>
    <property type="match status" value="1"/>
</dbReference>
<comment type="caution">
    <text evidence="2">The sequence shown here is derived from an EMBL/GenBank/DDBJ whole genome shotgun (WGS) entry which is preliminary data.</text>
</comment>